<dbReference type="Gene3D" id="3.40.50.300">
    <property type="entry name" value="P-loop containing nucleotide triphosphate hydrolases"/>
    <property type="match status" value="1"/>
</dbReference>
<evidence type="ECO:0000313" key="3">
    <source>
        <dbReference type="Proteomes" id="UP000305423"/>
    </source>
</evidence>
<reference evidence="2 3" key="1">
    <citation type="submission" date="2017-12" db="EMBL/GenBank/DDBJ databases">
        <authorList>
            <person name="Paulsen S."/>
            <person name="Gram L.K."/>
        </authorList>
    </citation>
    <scope>NUCLEOTIDE SEQUENCE [LARGE SCALE GENOMIC DNA]</scope>
    <source>
        <strain evidence="2 3">S1607</strain>
    </source>
</reference>
<dbReference type="GO" id="GO:0006281">
    <property type="term" value="P:DNA repair"/>
    <property type="evidence" value="ECO:0007669"/>
    <property type="project" value="InterPro"/>
</dbReference>
<reference evidence="3" key="2">
    <citation type="submission" date="2019-06" db="EMBL/GenBank/DDBJ databases">
        <title>Co-occurence of chitin degradation, pigmentation and bioactivity in marine Pseudoalteromonas.</title>
        <authorList>
            <person name="Sonnenschein E.C."/>
            <person name="Bech P.K."/>
        </authorList>
    </citation>
    <scope>NUCLEOTIDE SEQUENCE [LARGE SCALE GENOMIC DNA]</scope>
    <source>
        <strain evidence="3">S1607</strain>
    </source>
</reference>
<dbReference type="InterPro" id="IPR027417">
    <property type="entry name" value="P-loop_NTPase"/>
</dbReference>
<sequence>EDLGAGFALATHDLEIRGAGELLGDDQSGQIQTVGFTLYMEMLEQAVEALKNGKEPTLDNLLQQQSEVDLKFPALLPDDYIHDVNIRLSMYKRIASTKSLAELDELQIELIDRFGLLPDAAKNLFAVQSVKLKATQLGINKVEANPKGGFFEFSSHTKVNPTFIIGLIQSSPSTYRMEGANKLKFLIEEKNGQERLKLVNAMIDDFEKKAVA</sequence>
<dbReference type="Pfam" id="PF03461">
    <property type="entry name" value="TRCF"/>
    <property type="match status" value="1"/>
</dbReference>
<name>A0AAQ2IQC1_PSEO7</name>
<comment type="caution">
    <text evidence="2">The sequence shown here is derived from an EMBL/GenBank/DDBJ whole genome shotgun (WGS) entry which is preliminary data.</text>
</comment>
<feature type="domain" description="Transcription-repair-coupling factor C-terminal" evidence="1">
    <location>
        <begin position="69"/>
        <end position="169"/>
    </location>
</feature>
<dbReference type="InterPro" id="IPR005118">
    <property type="entry name" value="TRCF_C"/>
</dbReference>
<organism evidence="2 3">
    <name type="scientific">Pseudoalteromonas piscicida</name>
    <dbReference type="NCBI Taxonomy" id="43662"/>
    <lineage>
        <taxon>Bacteria</taxon>
        <taxon>Pseudomonadati</taxon>
        <taxon>Pseudomonadota</taxon>
        <taxon>Gammaproteobacteria</taxon>
        <taxon>Alteromonadales</taxon>
        <taxon>Pseudoalteromonadaceae</taxon>
        <taxon>Pseudoalteromonas</taxon>
    </lineage>
</organism>
<proteinExistence type="predicted"/>
<dbReference type="SMART" id="SM00982">
    <property type="entry name" value="TRCF"/>
    <property type="match status" value="1"/>
</dbReference>
<dbReference type="RefSeq" id="WP_346722465.1">
    <property type="nucleotide sequence ID" value="NZ_PNEL01000085.1"/>
</dbReference>
<dbReference type="InterPro" id="IPR037235">
    <property type="entry name" value="TRCF-like_C_D7"/>
</dbReference>
<feature type="non-terminal residue" evidence="2">
    <location>
        <position position="1"/>
    </location>
</feature>
<dbReference type="EMBL" id="PNEL01000085">
    <property type="protein sequence ID" value="TMN72681.1"/>
    <property type="molecule type" value="Genomic_DNA"/>
</dbReference>
<gene>
    <name evidence="2" type="ORF">CWB74_22325</name>
</gene>
<accession>A0AAQ2IQC1</accession>
<dbReference type="Proteomes" id="UP000305423">
    <property type="component" value="Unassembled WGS sequence"/>
</dbReference>
<dbReference type="SUPFAM" id="SSF143517">
    <property type="entry name" value="TRCF domain-like"/>
    <property type="match status" value="1"/>
</dbReference>
<evidence type="ECO:0000259" key="1">
    <source>
        <dbReference type="SMART" id="SM00982"/>
    </source>
</evidence>
<dbReference type="AlphaFoldDB" id="A0AAQ2IQC1"/>
<evidence type="ECO:0000313" key="2">
    <source>
        <dbReference type="EMBL" id="TMN72681.1"/>
    </source>
</evidence>
<dbReference type="Gene3D" id="3.90.1150.50">
    <property type="entry name" value="Transcription-repair-coupling factor, D7 domain"/>
    <property type="match status" value="1"/>
</dbReference>
<protein>
    <submittedName>
        <fullName evidence="2">Transcription-repair coupling factor</fullName>
    </submittedName>
</protein>